<evidence type="ECO:0000313" key="5">
    <source>
        <dbReference type="EMBL" id="KAG6735757.1"/>
    </source>
</evidence>
<keyword evidence="4" id="KW-0472">Membrane</keyword>
<dbReference type="GO" id="GO:0019432">
    <property type="term" value="P:triglyceride biosynthetic process"/>
    <property type="evidence" value="ECO:0007669"/>
    <property type="project" value="UniProtKB-ARBA"/>
</dbReference>
<dbReference type="PANTHER" id="PTHR22753">
    <property type="entry name" value="TRANSMEMBRANE PROTEIN 68"/>
    <property type="match status" value="1"/>
</dbReference>
<comment type="caution">
    <text evidence="5">The sequence shown here is derived from an EMBL/GenBank/DDBJ whole genome shotgun (WGS) entry which is preliminary data.</text>
</comment>
<dbReference type="Proteomes" id="UP000886885">
    <property type="component" value="Unassembled WGS sequence"/>
</dbReference>
<dbReference type="OrthoDB" id="44277at2759"/>
<reference evidence="5" key="1">
    <citation type="journal article" date="2020" name="bioRxiv">
        <title>Hybrid origin of Populus tomentosa Carr. identified through genome sequencing and phylogenomic analysis.</title>
        <authorList>
            <person name="An X."/>
            <person name="Gao K."/>
            <person name="Chen Z."/>
            <person name="Li J."/>
            <person name="Yang X."/>
            <person name="Yang X."/>
            <person name="Zhou J."/>
            <person name="Guo T."/>
            <person name="Zhao T."/>
            <person name="Huang S."/>
            <person name="Miao D."/>
            <person name="Khan W.U."/>
            <person name="Rao P."/>
            <person name="Ye M."/>
            <person name="Lei B."/>
            <person name="Liao W."/>
            <person name="Wang J."/>
            <person name="Ji L."/>
            <person name="Li Y."/>
            <person name="Guo B."/>
            <person name="Mustafa N.S."/>
            <person name="Li S."/>
            <person name="Yun Q."/>
            <person name="Keller S.R."/>
            <person name="Mao J."/>
            <person name="Zhang R."/>
            <person name="Strauss S.H."/>
        </authorList>
    </citation>
    <scope>NUCLEOTIDE SEQUENCE</scope>
    <source>
        <strain evidence="5">GM15</strain>
        <tissue evidence="5">Leaf</tissue>
    </source>
</reference>
<dbReference type="SUPFAM" id="SSF53474">
    <property type="entry name" value="alpha/beta-Hydrolases"/>
    <property type="match status" value="1"/>
</dbReference>
<proteinExistence type="inferred from homology"/>
<evidence type="ECO:0000256" key="3">
    <source>
        <dbReference type="ARBA" id="ARBA00023315"/>
    </source>
</evidence>
<accession>A0A8X8BZM1</accession>
<dbReference type="InterPro" id="IPR007130">
    <property type="entry name" value="DAGAT"/>
</dbReference>
<gene>
    <name evidence="5" type="ORF">POTOM_061582</name>
</gene>
<dbReference type="EMBL" id="JAAWWB010001745">
    <property type="protein sequence ID" value="KAG6735757.1"/>
    <property type="molecule type" value="Genomic_DNA"/>
</dbReference>
<sequence>MASVVTSRVLSYFLTNSELKPRSRVRVQSVSGGDSKGLPSDSVQMHGASLIGEEEKNGVLIDRGIREKEKTGGRADAWNASLKCGVEKKCVKDVISSHLDVLWDDGYGTKTVKDYFEEAKEMIRPDGGPPRWFCPVECGQPLKDSPVLLFCPGLDGVGSALALHHKALGKVFEVRCLHIPVCDRTPFEDFLEISFVMVRSSNSSKIALLLACAVLTLVPFMLGLVTIVEKTVRLEHASSPNKPIYLLGDSFGGCLVLAIAARNPEIDLVVILANPATSFDRSQLQPLLPLSEAWPDGLYNAVPYLLSFIMGDPVKMASVNIDHRLPRRLQIEQLFQNLIALLPCLSDLADIVPKDTLIWKLKLLKSAASYTNSRIHAVKAEVLVLSRSFFSLVLVPVPLHIPRHHFIASPLHIGNDYMLPSGDEAQRLKSSLKNCTVRYFKDNGHTILLEDGVNLLTIIKGTGKYRRSRMINFVTDFVPPSMSEFKYGYDELVGLLSFATGSAMFSTLDDGKIVKGLHGVPNEGPVLFVGNHMLIGLEACSLVLELLRERNIMVRGVAHPVVLREREWVSSPEFSFSDWMKVMGAVPATAGNLFKLLSTKSHVLLYPGGARESLHHRGEEYRLFWPDQQEFVRMAARFGATIVPFGTVGEDDIAELVLDYNDLMKIPVLNDYIRNATSSSIRIRDKSKGEVANQELYLPGLLPKLPGRFYFLFGKPIATRGRKEEILEDRENAKQLYLHIKSEVEGCIAYLLKKREEDPYRNIVDRTVYHALHSPLHEVPAFDP</sequence>
<organism evidence="5 6">
    <name type="scientific">Populus tomentosa</name>
    <name type="common">Chinese white poplar</name>
    <dbReference type="NCBI Taxonomy" id="118781"/>
    <lineage>
        <taxon>Eukaryota</taxon>
        <taxon>Viridiplantae</taxon>
        <taxon>Streptophyta</taxon>
        <taxon>Embryophyta</taxon>
        <taxon>Tracheophyta</taxon>
        <taxon>Spermatophyta</taxon>
        <taxon>Magnoliopsida</taxon>
        <taxon>eudicotyledons</taxon>
        <taxon>Gunneridae</taxon>
        <taxon>Pentapetalae</taxon>
        <taxon>rosids</taxon>
        <taxon>fabids</taxon>
        <taxon>Malpighiales</taxon>
        <taxon>Salicaceae</taxon>
        <taxon>Saliceae</taxon>
        <taxon>Populus</taxon>
    </lineage>
</organism>
<evidence type="ECO:0000256" key="4">
    <source>
        <dbReference type="SAM" id="Phobius"/>
    </source>
</evidence>
<keyword evidence="2" id="KW-0808">Transferase</keyword>
<dbReference type="AlphaFoldDB" id="A0A8X8BZM1"/>
<dbReference type="PANTHER" id="PTHR22753:SF14">
    <property type="entry name" value="MONOACYLGLYCEROL_DIACYLGLYCEROL O-ACYLTRANSFERASE"/>
    <property type="match status" value="1"/>
</dbReference>
<keyword evidence="3" id="KW-0012">Acyltransferase</keyword>
<evidence type="ECO:0000256" key="1">
    <source>
        <dbReference type="ARBA" id="ARBA00005420"/>
    </source>
</evidence>
<comment type="similarity">
    <text evidence="1">Belongs to the diacylglycerol acyltransferase family.</text>
</comment>
<keyword evidence="6" id="KW-1185">Reference proteome</keyword>
<evidence type="ECO:0008006" key="7">
    <source>
        <dbReference type="Google" id="ProtNLM"/>
    </source>
</evidence>
<evidence type="ECO:0000256" key="2">
    <source>
        <dbReference type="ARBA" id="ARBA00022679"/>
    </source>
</evidence>
<dbReference type="GO" id="GO:0004144">
    <property type="term" value="F:diacylglycerol O-acyltransferase activity"/>
    <property type="evidence" value="ECO:0007669"/>
    <property type="project" value="UniProtKB-ARBA"/>
</dbReference>
<evidence type="ECO:0000313" key="6">
    <source>
        <dbReference type="Proteomes" id="UP000886885"/>
    </source>
</evidence>
<protein>
    <recommendedName>
        <fullName evidence="7">Esterase/lipase/thioesterase family protein</fullName>
    </recommendedName>
</protein>
<dbReference type="CDD" id="cd07987">
    <property type="entry name" value="LPLAT_MGAT-like"/>
    <property type="match status" value="1"/>
</dbReference>
<dbReference type="Pfam" id="PF03982">
    <property type="entry name" value="DAGAT"/>
    <property type="match status" value="1"/>
</dbReference>
<dbReference type="GO" id="GO:0016020">
    <property type="term" value="C:membrane"/>
    <property type="evidence" value="ECO:0007669"/>
    <property type="project" value="TreeGrafter"/>
</dbReference>
<dbReference type="Gene3D" id="3.40.50.1820">
    <property type="entry name" value="alpha/beta hydrolase"/>
    <property type="match status" value="1"/>
</dbReference>
<keyword evidence="4" id="KW-1133">Transmembrane helix</keyword>
<dbReference type="InterPro" id="IPR029058">
    <property type="entry name" value="AB_hydrolase_fold"/>
</dbReference>
<name>A0A8X8BZM1_POPTO</name>
<feature type="transmembrane region" description="Helical" evidence="4">
    <location>
        <begin position="206"/>
        <end position="228"/>
    </location>
</feature>
<keyword evidence="4" id="KW-0812">Transmembrane</keyword>